<evidence type="ECO:0000256" key="4">
    <source>
        <dbReference type="ARBA" id="ARBA00023136"/>
    </source>
</evidence>
<feature type="transmembrane region" description="Helical" evidence="5">
    <location>
        <begin position="228"/>
        <end position="252"/>
    </location>
</feature>
<feature type="transmembrane region" description="Helical" evidence="5">
    <location>
        <begin position="196"/>
        <end position="222"/>
    </location>
</feature>
<feature type="transmembrane region" description="Helical" evidence="5">
    <location>
        <begin position="296"/>
        <end position="314"/>
    </location>
</feature>
<feature type="transmembrane region" description="Helical" evidence="5">
    <location>
        <begin position="12"/>
        <end position="38"/>
    </location>
</feature>
<protein>
    <recommendedName>
        <fullName evidence="5">Probable membrane transporter protein</fullName>
    </recommendedName>
</protein>
<keyword evidence="2 5" id="KW-0812">Transmembrane</keyword>
<feature type="transmembrane region" description="Helical" evidence="5">
    <location>
        <begin position="264"/>
        <end position="284"/>
    </location>
</feature>
<dbReference type="PANTHER" id="PTHR43483">
    <property type="entry name" value="MEMBRANE TRANSPORTER PROTEIN HI_0806-RELATED"/>
    <property type="match status" value="1"/>
</dbReference>
<reference evidence="6 7" key="1">
    <citation type="submission" date="2016-10" db="EMBL/GenBank/DDBJ databases">
        <authorList>
            <person name="de Groot N.N."/>
        </authorList>
    </citation>
    <scope>NUCLEOTIDE SEQUENCE [LARGE SCALE GENOMIC DNA]</scope>
    <source>
        <strain evidence="6 7">ASO4-2</strain>
    </source>
</reference>
<keyword evidence="5" id="KW-1003">Cell membrane</keyword>
<proteinExistence type="inferred from homology"/>
<keyword evidence="3 5" id="KW-1133">Transmembrane helix</keyword>
<dbReference type="Pfam" id="PF01925">
    <property type="entry name" value="TauE"/>
    <property type="match status" value="1"/>
</dbReference>
<comment type="subcellular location">
    <subcellularLocation>
        <location evidence="5">Cell membrane</location>
        <topology evidence="5">Multi-pass membrane protein</topology>
    </subcellularLocation>
    <subcellularLocation>
        <location evidence="1">Membrane</location>
        <topology evidence="1">Multi-pass membrane protein</topology>
    </subcellularLocation>
</comment>
<dbReference type="GO" id="GO:0005886">
    <property type="term" value="C:plasma membrane"/>
    <property type="evidence" value="ECO:0007669"/>
    <property type="project" value="UniProtKB-SubCell"/>
</dbReference>
<accession>A0A1G6DW95</accession>
<keyword evidence="7" id="KW-1185">Reference proteome</keyword>
<evidence type="ECO:0000256" key="1">
    <source>
        <dbReference type="ARBA" id="ARBA00004141"/>
    </source>
</evidence>
<dbReference type="InterPro" id="IPR002781">
    <property type="entry name" value="TM_pro_TauE-like"/>
</dbReference>
<feature type="transmembrane region" description="Helical" evidence="5">
    <location>
        <begin position="78"/>
        <end position="98"/>
    </location>
</feature>
<dbReference type="EMBL" id="FMXO01000014">
    <property type="protein sequence ID" value="SDB49408.1"/>
    <property type="molecule type" value="Genomic_DNA"/>
</dbReference>
<dbReference type="AlphaFoldDB" id="A0A1G6DW95"/>
<dbReference type="OrthoDB" id="9788634at2"/>
<dbReference type="STRING" id="617002.SAMN05660653_02414"/>
<evidence type="ECO:0000256" key="2">
    <source>
        <dbReference type="ARBA" id="ARBA00022692"/>
    </source>
</evidence>
<evidence type="ECO:0000256" key="5">
    <source>
        <dbReference type="RuleBase" id="RU363041"/>
    </source>
</evidence>
<comment type="similarity">
    <text evidence="5">Belongs to the 4-toluene sulfonate uptake permease (TSUP) (TC 2.A.102) family.</text>
</comment>
<dbReference type="Proteomes" id="UP000198771">
    <property type="component" value="Unassembled WGS sequence"/>
</dbReference>
<keyword evidence="4 5" id="KW-0472">Membrane</keyword>
<dbReference type="RefSeq" id="WP_092122030.1">
    <property type="nucleotide sequence ID" value="NZ_FMXO01000014.1"/>
</dbReference>
<sequence length="318" mass="34280">MLFPVAGIEVAPWIPFVAGFFVAFICSMGGVSGANLLLPFQMSVLGFVTPAVSATNHLFNIVAIPSGVYRFIREGRMVWPLTWVVIAGTVPGVLVGVILRVRYLPDPTHFKFFAGLVLLYIGFLVARSLLKKPASGQDKASSEKRFQQLVAGFRKEQSSAEAVGRSLPCVAMNSFTLSRIEYTFYGETIQAPTMGIFLLSAIVGVVGGMYGIGGGAIIAPFFVTIFCLPVYTIAGACLMGTFLTSVVAAIFYQVIAPFYPHMAVAPDWALGILMGAGGMIGMYAGARMQKFVPAVYIKWMLAVILVFTGGRYVLDFLF</sequence>
<organism evidence="6 7">
    <name type="scientific">Desulfonatronum thiosulfatophilum</name>
    <dbReference type="NCBI Taxonomy" id="617002"/>
    <lineage>
        <taxon>Bacteria</taxon>
        <taxon>Pseudomonadati</taxon>
        <taxon>Thermodesulfobacteriota</taxon>
        <taxon>Desulfovibrionia</taxon>
        <taxon>Desulfovibrionales</taxon>
        <taxon>Desulfonatronaceae</taxon>
        <taxon>Desulfonatronum</taxon>
    </lineage>
</organism>
<evidence type="ECO:0000313" key="7">
    <source>
        <dbReference type="Proteomes" id="UP000198771"/>
    </source>
</evidence>
<evidence type="ECO:0000313" key="6">
    <source>
        <dbReference type="EMBL" id="SDB49408.1"/>
    </source>
</evidence>
<dbReference type="PANTHER" id="PTHR43483:SF3">
    <property type="entry name" value="MEMBRANE TRANSPORTER PROTEIN HI_0806-RELATED"/>
    <property type="match status" value="1"/>
</dbReference>
<gene>
    <name evidence="6" type="ORF">SAMN05660653_02414</name>
</gene>
<name>A0A1G6DW95_9BACT</name>
<evidence type="ECO:0000256" key="3">
    <source>
        <dbReference type="ARBA" id="ARBA00022989"/>
    </source>
</evidence>
<feature type="transmembrane region" description="Helical" evidence="5">
    <location>
        <begin position="110"/>
        <end position="130"/>
    </location>
</feature>